<dbReference type="AlphaFoldDB" id="A0A8C4N9A2"/>
<reference evidence="7" key="2">
    <citation type="submission" date="2025-09" db="UniProtKB">
        <authorList>
            <consortium name="Ensembl"/>
        </authorList>
    </citation>
    <scope>IDENTIFICATION</scope>
</reference>
<organism evidence="7 8">
    <name type="scientific">Eptatretus burgeri</name>
    <name type="common">Inshore hagfish</name>
    <dbReference type="NCBI Taxonomy" id="7764"/>
    <lineage>
        <taxon>Eukaryota</taxon>
        <taxon>Metazoa</taxon>
        <taxon>Chordata</taxon>
        <taxon>Craniata</taxon>
        <taxon>Vertebrata</taxon>
        <taxon>Cyclostomata</taxon>
        <taxon>Myxini</taxon>
        <taxon>Myxiniformes</taxon>
        <taxon>Myxinidae</taxon>
        <taxon>Eptatretinae</taxon>
        <taxon>Eptatretus</taxon>
    </lineage>
</organism>
<evidence type="ECO:0000256" key="1">
    <source>
        <dbReference type="ARBA" id="ARBA00004496"/>
    </source>
</evidence>
<name>A0A8C4N9A2_EPTBU</name>
<reference evidence="7" key="1">
    <citation type="submission" date="2025-08" db="UniProtKB">
        <authorList>
            <consortium name="Ensembl"/>
        </authorList>
    </citation>
    <scope>IDENTIFICATION</scope>
</reference>
<dbReference type="SUPFAM" id="SSF46966">
    <property type="entry name" value="Spectrin repeat"/>
    <property type="match status" value="4"/>
</dbReference>
<dbReference type="OMA" id="MKQKDIW"/>
<dbReference type="GO" id="GO:0005886">
    <property type="term" value="C:plasma membrane"/>
    <property type="evidence" value="ECO:0007669"/>
    <property type="project" value="TreeGrafter"/>
</dbReference>
<dbReference type="GO" id="GO:0099536">
    <property type="term" value="P:synaptic signaling"/>
    <property type="evidence" value="ECO:0007669"/>
    <property type="project" value="TreeGrafter"/>
</dbReference>
<dbReference type="Ensembl" id="ENSEBUT00000003468.1">
    <property type="protein sequence ID" value="ENSEBUP00000003104.1"/>
    <property type="gene ID" value="ENSEBUG00000002251.1"/>
</dbReference>
<evidence type="ECO:0000256" key="6">
    <source>
        <dbReference type="SAM" id="MobiDB-lite"/>
    </source>
</evidence>
<dbReference type="Gene3D" id="1.20.58.60">
    <property type="match status" value="5"/>
</dbReference>
<dbReference type="PANTHER" id="PTHR12268">
    <property type="entry name" value="E3 UBIQUITIN-PROTEIN LIGASE KCMF1"/>
    <property type="match status" value="1"/>
</dbReference>
<dbReference type="Pfam" id="PF00435">
    <property type="entry name" value="Spectrin"/>
    <property type="match status" value="2"/>
</dbReference>
<evidence type="ECO:0000256" key="4">
    <source>
        <dbReference type="ARBA" id="ARBA00023212"/>
    </source>
</evidence>
<dbReference type="InterPro" id="IPR002017">
    <property type="entry name" value="Spectrin_repeat"/>
</dbReference>
<feature type="region of interest" description="Disordered" evidence="6">
    <location>
        <begin position="193"/>
        <end position="221"/>
    </location>
</feature>
<dbReference type="InterPro" id="IPR050774">
    <property type="entry name" value="KCMF1/Dystrophin"/>
</dbReference>
<evidence type="ECO:0000313" key="8">
    <source>
        <dbReference type="Proteomes" id="UP000694388"/>
    </source>
</evidence>
<feature type="coiled-coil region" evidence="5">
    <location>
        <begin position="634"/>
        <end position="695"/>
    </location>
</feature>
<evidence type="ECO:0000256" key="2">
    <source>
        <dbReference type="ARBA" id="ARBA00022490"/>
    </source>
</evidence>
<keyword evidence="8" id="KW-1185">Reference proteome</keyword>
<dbReference type="InterPro" id="IPR018159">
    <property type="entry name" value="Spectrin/alpha-actinin"/>
</dbReference>
<keyword evidence="2" id="KW-0963">Cytoplasm</keyword>
<evidence type="ECO:0008006" key="9">
    <source>
        <dbReference type="Google" id="ProtNLM"/>
    </source>
</evidence>
<protein>
    <recommendedName>
        <fullName evidence="9">Dystrophin</fullName>
    </recommendedName>
</protein>
<sequence>EPLSTLHSRYVCSSRILASCAADASSGSSRLLICHLAFLNVVGETSAEREARKRQRRRVEDREIGHQTSIPTAAASNELCNQASQRRPAVEEVSTTGEEIALQSSPSEAVALRSRLADLHRCWDNLSNGLQRLEEGRKHQASVLVGIDEFSRWLDEAESVVETEVDPDDEKQVQDLLVKVKWQTAELPSRGAALAGLGRSAREAPEAGTSTRFERQGPKGDIKHLNTRWTAVSGALPEKEKHLAEVLKGLTELQQQVGQLGVWTASTKEQLQAFQKAGLLGSSSLQATEETVRTKQADVEAAIRRAERLSHKETLNPKAKERLVQLKSDWTVVNDLLRELKEAAPVVTSLPAGQSVVQTVTVVTVTKEGTTMKPEGPSLPARAAELTDWLALQDHTVRSRIAVVGDLDDISDASQTQKRILGELDHKRPLLEELITTLQNLKNKTSEPETRATLTSTGEKLLAAYEATHRLASGRLIQLNEMYHDSAQWNEARHEAEQLLASAEPRLARFGPVTTEVLLAKRAAELKALGKDLRQWKISLDAANDMAKKLLRDYTADDTHRVEEICGQLQHTWADLLRRLNDQDAMLELAIKRSKQLQLDLERFLAWLTGAETAASRLEEAGRAEGVSEGLPEARVLLRQYQELQAEIDGHQDVLRGLDEDGRHAVVAMQGSDEAFQLQRRLDDMNRRWAELRRRTMSIR</sequence>
<evidence type="ECO:0000256" key="3">
    <source>
        <dbReference type="ARBA" id="ARBA00022837"/>
    </source>
</evidence>
<keyword evidence="4" id="KW-0206">Cytoskeleton</keyword>
<dbReference type="GO" id="GO:0045202">
    <property type="term" value="C:synapse"/>
    <property type="evidence" value="ECO:0007669"/>
    <property type="project" value="GOC"/>
</dbReference>
<comment type="subcellular location">
    <subcellularLocation>
        <location evidence="1">Cytoplasm</location>
    </subcellularLocation>
</comment>
<dbReference type="PANTHER" id="PTHR12268:SF14">
    <property type="entry name" value="DYSTROPHIN-1"/>
    <property type="match status" value="1"/>
</dbReference>
<accession>A0A8C4N9A2</accession>
<dbReference type="SMART" id="SM00150">
    <property type="entry name" value="SPEC"/>
    <property type="match status" value="4"/>
</dbReference>
<evidence type="ECO:0000256" key="5">
    <source>
        <dbReference type="SAM" id="Coils"/>
    </source>
</evidence>
<dbReference type="CDD" id="cd00176">
    <property type="entry name" value="SPEC"/>
    <property type="match status" value="1"/>
</dbReference>
<feature type="compositionally biased region" description="Basic and acidic residues" evidence="6">
    <location>
        <begin position="212"/>
        <end position="221"/>
    </location>
</feature>
<dbReference type="Proteomes" id="UP000694388">
    <property type="component" value="Unplaced"/>
</dbReference>
<keyword evidence="3" id="KW-0106">Calcium</keyword>
<dbReference type="GeneTree" id="ENSGT00940000154342"/>
<proteinExistence type="predicted"/>
<keyword evidence="5" id="KW-0175">Coiled coil</keyword>
<evidence type="ECO:0000313" key="7">
    <source>
        <dbReference type="Ensembl" id="ENSEBUP00000003104.1"/>
    </source>
</evidence>